<dbReference type="InterPro" id="IPR039428">
    <property type="entry name" value="NUOK/Mnh_C1-like"/>
</dbReference>
<keyword evidence="13" id="KW-1185">Reference proteome</keyword>
<evidence type="ECO:0000256" key="1">
    <source>
        <dbReference type="ARBA" id="ARBA00002378"/>
    </source>
</evidence>
<keyword evidence="12" id="KW-0560">Oxidoreductase</keyword>
<reference evidence="12 13" key="1">
    <citation type="submission" date="2019-09" db="EMBL/GenBank/DDBJ databases">
        <title>Genome sequence and assembly of Taibaiella sp.</title>
        <authorList>
            <person name="Chhetri G."/>
        </authorList>
    </citation>
    <scope>NUCLEOTIDE SEQUENCE [LARGE SCALE GENOMIC DNA]</scope>
    <source>
        <strain evidence="12 13">KVB11</strain>
    </source>
</reference>
<keyword evidence="11" id="KW-1003">Cell membrane</keyword>
<keyword evidence="5 11" id="KW-0812">Transmembrane</keyword>
<dbReference type="FunFam" id="1.10.287.3510:FF:000001">
    <property type="entry name" value="NADH-quinone oxidoreductase subunit K"/>
    <property type="match status" value="1"/>
</dbReference>
<keyword evidence="8 11" id="KW-1133">Transmembrane helix</keyword>
<gene>
    <name evidence="11 12" type="primary">nuoK</name>
    <name evidence="12" type="ORF">F0919_12740</name>
</gene>
<feature type="transmembrane region" description="Helical" evidence="11">
    <location>
        <begin position="29"/>
        <end position="48"/>
    </location>
</feature>
<evidence type="ECO:0000256" key="7">
    <source>
        <dbReference type="ARBA" id="ARBA00022967"/>
    </source>
</evidence>
<keyword evidence="6 11" id="KW-0874">Quinone</keyword>
<dbReference type="HAMAP" id="MF_01456">
    <property type="entry name" value="NDH1_NuoK"/>
    <property type="match status" value="1"/>
</dbReference>
<protein>
    <recommendedName>
        <fullName evidence="11">NADH-quinone oxidoreductase subunit K</fullName>
        <ecNumber evidence="11">7.1.1.-</ecNumber>
    </recommendedName>
    <alternativeName>
        <fullName evidence="11">NADH dehydrogenase I subunit K</fullName>
    </alternativeName>
    <alternativeName>
        <fullName evidence="11">NDH-1 subunit K</fullName>
    </alternativeName>
</protein>
<organism evidence="12 13">
    <name type="scientific">Taibaiella lutea</name>
    <dbReference type="NCBI Taxonomy" id="2608001"/>
    <lineage>
        <taxon>Bacteria</taxon>
        <taxon>Pseudomonadati</taxon>
        <taxon>Bacteroidota</taxon>
        <taxon>Chitinophagia</taxon>
        <taxon>Chitinophagales</taxon>
        <taxon>Chitinophagaceae</taxon>
        <taxon>Taibaiella</taxon>
    </lineage>
</organism>
<dbReference type="RefSeq" id="WP_150033151.1">
    <property type="nucleotide sequence ID" value="NZ_VWSH01000003.1"/>
</dbReference>
<comment type="function">
    <text evidence="1">NDH-1 shuttles electrons from NADH, via FMN and iron-sulfur (Fe-S) centers, to quinones in the respiratory chain. The immediate electron acceptor for the enzyme in this species is believed to be ubiquinone. Couples the redox reaction to proton translocation (for every two electrons transferred, four hydrogen ions are translocated across the cytoplasmic membrane), and thus conserves the redox energy in a proton gradient.</text>
</comment>
<accession>A0A5M6CE11</accession>
<evidence type="ECO:0000256" key="2">
    <source>
        <dbReference type="ARBA" id="ARBA00004141"/>
    </source>
</evidence>
<evidence type="ECO:0000256" key="3">
    <source>
        <dbReference type="ARBA" id="ARBA00010519"/>
    </source>
</evidence>
<evidence type="ECO:0000256" key="9">
    <source>
        <dbReference type="ARBA" id="ARBA00023027"/>
    </source>
</evidence>
<dbReference type="PANTHER" id="PTHR11434:SF21">
    <property type="entry name" value="NADH DEHYDROGENASE SUBUNIT 4L-RELATED"/>
    <property type="match status" value="1"/>
</dbReference>
<dbReference type="GO" id="GO:0048038">
    <property type="term" value="F:quinone binding"/>
    <property type="evidence" value="ECO:0007669"/>
    <property type="project" value="UniProtKB-KW"/>
</dbReference>
<keyword evidence="4 11" id="KW-0813">Transport</keyword>
<dbReference type="NCBIfam" id="NF004321">
    <property type="entry name" value="PRK05715.1-3"/>
    <property type="match status" value="1"/>
</dbReference>
<dbReference type="GO" id="GO:0050136">
    <property type="term" value="F:NADH dehydrogenase (quinone) (non-electrogenic) activity"/>
    <property type="evidence" value="ECO:0007669"/>
    <property type="project" value="UniProtKB-UniRule"/>
</dbReference>
<dbReference type="Gene3D" id="1.10.287.3510">
    <property type="match status" value="1"/>
</dbReference>
<evidence type="ECO:0000313" key="13">
    <source>
        <dbReference type="Proteomes" id="UP000323632"/>
    </source>
</evidence>
<dbReference type="EC" id="7.1.1.-" evidence="11"/>
<evidence type="ECO:0000256" key="8">
    <source>
        <dbReference type="ARBA" id="ARBA00022989"/>
    </source>
</evidence>
<comment type="catalytic activity">
    <reaction evidence="11">
        <text>a quinone + NADH + 5 H(+)(in) = a quinol + NAD(+) + 4 H(+)(out)</text>
        <dbReference type="Rhea" id="RHEA:57888"/>
        <dbReference type="ChEBI" id="CHEBI:15378"/>
        <dbReference type="ChEBI" id="CHEBI:24646"/>
        <dbReference type="ChEBI" id="CHEBI:57540"/>
        <dbReference type="ChEBI" id="CHEBI:57945"/>
        <dbReference type="ChEBI" id="CHEBI:132124"/>
    </reaction>
</comment>
<dbReference type="GO" id="GO:0005886">
    <property type="term" value="C:plasma membrane"/>
    <property type="evidence" value="ECO:0007669"/>
    <property type="project" value="UniProtKB-SubCell"/>
</dbReference>
<keyword evidence="10 11" id="KW-0472">Membrane</keyword>
<name>A0A5M6CE11_9BACT</name>
<evidence type="ECO:0000256" key="4">
    <source>
        <dbReference type="ARBA" id="ARBA00022448"/>
    </source>
</evidence>
<comment type="subunit">
    <text evidence="11">NDH-1 is composed of 14 different subunits. Subunits NuoA, H, J, K, L, M, N constitute the membrane sector of the complex.</text>
</comment>
<feature type="transmembrane region" description="Helical" evidence="11">
    <location>
        <begin position="6"/>
        <end position="22"/>
    </location>
</feature>
<dbReference type="EMBL" id="VWSH01000003">
    <property type="protein sequence ID" value="KAA5533404.1"/>
    <property type="molecule type" value="Genomic_DNA"/>
</dbReference>
<evidence type="ECO:0000256" key="10">
    <source>
        <dbReference type="ARBA" id="ARBA00023136"/>
    </source>
</evidence>
<dbReference type="NCBIfam" id="NF004320">
    <property type="entry name" value="PRK05715.1-2"/>
    <property type="match status" value="1"/>
</dbReference>
<dbReference type="AlphaFoldDB" id="A0A5M6CE11"/>
<evidence type="ECO:0000313" key="12">
    <source>
        <dbReference type="EMBL" id="KAA5533404.1"/>
    </source>
</evidence>
<comment type="subcellular location">
    <subcellularLocation>
        <location evidence="11">Cell membrane</location>
        <topology evidence="11">Multi-pass membrane protein</topology>
    </subcellularLocation>
    <subcellularLocation>
        <location evidence="2">Membrane</location>
        <topology evidence="2">Multi-pass membrane protein</topology>
    </subcellularLocation>
</comment>
<keyword evidence="7 11" id="KW-1278">Translocase</keyword>
<dbReference type="PANTHER" id="PTHR11434">
    <property type="entry name" value="NADH-UBIQUINONE OXIDOREDUCTASE SUBUNIT ND4L"/>
    <property type="match status" value="1"/>
</dbReference>
<dbReference type="Proteomes" id="UP000323632">
    <property type="component" value="Unassembled WGS sequence"/>
</dbReference>
<dbReference type="GO" id="GO:0042773">
    <property type="term" value="P:ATP synthesis coupled electron transport"/>
    <property type="evidence" value="ECO:0007669"/>
    <property type="project" value="InterPro"/>
</dbReference>
<comment type="similarity">
    <text evidence="3 11">Belongs to the complex I subunit 4L family.</text>
</comment>
<proteinExistence type="inferred from homology"/>
<comment type="caution">
    <text evidence="12">The sequence shown here is derived from an EMBL/GenBank/DDBJ whole genome shotgun (WGS) entry which is preliminary data.</text>
</comment>
<comment type="function">
    <text evidence="11">NDH-1 shuttles electrons from NADH, via FMN and iron-sulfur (Fe-S) centers, to quinones in the respiratory chain. The immediate electron acceptor for the enzyme in this species is believed to be a menaquinone. Couples the redox reaction to proton translocation (for every two electrons transferred, four hydrogen ions are translocated across the cytoplasmic membrane), and thus conserves the redox energy in a proton gradient.</text>
</comment>
<sequence length="99" mass="11115">MPIQHYIFLSLALFAIGIMGVLMRRNAIIVFMCIELMLNAVNLLMVAFSKMNGNSDAQIFVFFIMVVAAAEVAVGLAIIVMMYRKVHSVDINILNRLKH</sequence>
<evidence type="ECO:0000256" key="11">
    <source>
        <dbReference type="HAMAP-Rule" id="MF_01456"/>
    </source>
</evidence>
<dbReference type="InterPro" id="IPR001133">
    <property type="entry name" value="NADH_UbQ_OxRdtase_chain4L/K"/>
</dbReference>
<feature type="transmembrane region" description="Helical" evidence="11">
    <location>
        <begin position="60"/>
        <end position="83"/>
    </location>
</feature>
<dbReference type="GO" id="GO:0030964">
    <property type="term" value="C:NADH dehydrogenase complex"/>
    <property type="evidence" value="ECO:0007669"/>
    <property type="project" value="TreeGrafter"/>
</dbReference>
<evidence type="ECO:0000256" key="6">
    <source>
        <dbReference type="ARBA" id="ARBA00022719"/>
    </source>
</evidence>
<evidence type="ECO:0000256" key="5">
    <source>
        <dbReference type="ARBA" id="ARBA00022692"/>
    </source>
</evidence>
<dbReference type="Pfam" id="PF00420">
    <property type="entry name" value="Oxidored_q2"/>
    <property type="match status" value="1"/>
</dbReference>
<keyword evidence="9 11" id="KW-0520">NAD</keyword>